<gene>
    <name evidence="2" type="ORF">BJG266_LOCUS21353</name>
    <name evidence="4" type="ORF">BJG266_LOCUS36396</name>
    <name evidence="3" type="ORF">QVE165_LOCUS28636</name>
    <name evidence="5" type="ORF">QVE165_LOCUS53393</name>
</gene>
<dbReference type="Proteomes" id="UP000663877">
    <property type="component" value="Unassembled WGS sequence"/>
</dbReference>
<evidence type="ECO:0000313" key="2">
    <source>
        <dbReference type="EMBL" id="CAF1100992.1"/>
    </source>
</evidence>
<sequence>MSSSLFSRPTAFGDSPAMHTAIDKTKQRHACGKTIGLIIALVSYILALTLIIGDLFFDSQGNIISLYLSWKGLAKLSIVFGHILHHFHARTDPLVPPKSWIAPIWMTVYGLQVPWLLYAVTTLCRRNGGGGDSDYLYKYPRPVPQMQLLTFSLACWSHLLFLFLIQHQSNVLAIIYTILGAMALTFCLVTSIIHLHNYERELSTCHLFGDIWSIRIFVHNGLSVMLAWQIALIGYSSLYTCKSLLSTKSLYHINESTLDIIGVCFIAIMCLITIVYIILMSCFFFNAMCHVIAGWIFLVLLTFSYWQHQDQQSSYLLHISFYLSTALLSFVVCLHLVLAFFRYSGTTWRSLTNSSKNNYRHAILQGKD</sequence>
<dbReference type="EMBL" id="CAJNOI010000126">
    <property type="protein sequence ID" value="CAF1100992.1"/>
    <property type="molecule type" value="Genomic_DNA"/>
</dbReference>
<evidence type="ECO:0000313" key="6">
    <source>
        <dbReference type="Proteomes" id="UP000663832"/>
    </source>
</evidence>
<feature type="transmembrane region" description="Helical" evidence="1">
    <location>
        <begin position="146"/>
        <end position="165"/>
    </location>
</feature>
<feature type="transmembrane region" description="Helical" evidence="1">
    <location>
        <begin position="319"/>
        <end position="341"/>
    </location>
</feature>
<dbReference type="EMBL" id="CAJNOM010000224">
    <property type="protein sequence ID" value="CAF1253357.1"/>
    <property type="molecule type" value="Genomic_DNA"/>
</dbReference>
<feature type="transmembrane region" description="Helical" evidence="1">
    <location>
        <begin position="104"/>
        <end position="125"/>
    </location>
</feature>
<dbReference type="PANTHER" id="PTHR33802">
    <property type="entry name" value="SI:CH211-161H7.5-RELATED"/>
    <property type="match status" value="1"/>
</dbReference>
<feature type="transmembrane region" description="Helical" evidence="1">
    <location>
        <begin position="216"/>
        <end position="240"/>
    </location>
</feature>
<organism evidence="5 6">
    <name type="scientific">Adineta steineri</name>
    <dbReference type="NCBI Taxonomy" id="433720"/>
    <lineage>
        <taxon>Eukaryota</taxon>
        <taxon>Metazoa</taxon>
        <taxon>Spiralia</taxon>
        <taxon>Gnathifera</taxon>
        <taxon>Rotifera</taxon>
        <taxon>Eurotatoria</taxon>
        <taxon>Bdelloidea</taxon>
        <taxon>Adinetida</taxon>
        <taxon>Adinetidae</taxon>
        <taxon>Adineta</taxon>
    </lineage>
</organism>
<evidence type="ECO:0000313" key="5">
    <source>
        <dbReference type="EMBL" id="CAF1606405.1"/>
    </source>
</evidence>
<name>A0A816B779_9BILA</name>
<evidence type="ECO:0000313" key="3">
    <source>
        <dbReference type="EMBL" id="CAF1253357.1"/>
    </source>
</evidence>
<evidence type="ECO:0000256" key="1">
    <source>
        <dbReference type="SAM" id="Phobius"/>
    </source>
</evidence>
<dbReference type="OrthoDB" id="5586934at2759"/>
<dbReference type="EMBL" id="CAJNOI010001055">
    <property type="protein sequence ID" value="CAF1377807.1"/>
    <property type="molecule type" value="Genomic_DNA"/>
</dbReference>
<feature type="transmembrane region" description="Helical" evidence="1">
    <location>
        <begin position="64"/>
        <end position="84"/>
    </location>
</feature>
<proteinExistence type="predicted"/>
<dbReference type="EMBL" id="CAJNOM010001399">
    <property type="protein sequence ID" value="CAF1606405.1"/>
    <property type="molecule type" value="Genomic_DNA"/>
</dbReference>
<accession>A0A816B779</accession>
<dbReference type="Proteomes" id="UP000663832">
    <property type="component" value="Unassembled WGS sequence"/>
</dbReference>
<feature type="transmembrane region" description="Helical" evidence="1">
    <location>
        <begin position="260"/>
        <end position="280"/>
    </location>
</feature>
<protein>
    <submittedName>
        <fullName evidence="5">Uncharacterized protein</fullName>
    </submittedName>
</protein>
<keyword evidence="1" id="KW-0472">Membrane</keyword>
<dbReference type="PANTHER" id="PTHR33802:SF1">
    <property type="entry name" value="XK-RELATED PROTEIN"/>
    <property type="match status" value="1"/>
</dbReference>
<keyword evidence="6" id="KW-1185">Reference proteome</keyword>
<evidence type="ECO:0000313" key="4">
    <source>
        <dbReference type="EMBL" id="CAF1377807.1"/>
    </source>
</evidence>
<feature type="transmembrane region" description="Helical" evidence="1">
    <location>
        <begin position="171"/>
        <end position="195"/>
    </location>
</feature>
<dbReference type="AlphaFoldDB" id="A0A816B779"/>
<feature type="transmembrane region" description="Helical" evidence="1">
    <location>
        <begin position="287"/>
        <end position="307"/>
    </location>
</feature>
<keyword evidence="1" id="KW-1133">Transmembrane helix</keyword>
<keyword evidence="1" id="KW-0812">Transmembrane</keyword>
<reference evidence="5" key="1">
    <citation type="submission" date="2021-02" db="EMBL/GenBank/DDBJ databases">
        <authorList>
            <person name="Nowell W R."/>
        </authorList>
    </citation>
    <scope>NUCLEOTIDE SEQUENCE</scope>
</reference>
<comment type="caution">
    <text evidence="5">The sequence shown here is derived from an EMBL/GenBank/DDBJ whole genome shotgun (WGS) entry which is preliminary data.</text>
</comment>
<feature type="transmembrane region" description="Helical" evidence="1">
    <location>
        <begin position="35"/>
        <end position="57"/>
    </location>
</feature>